<accession>A0A327RF13</accession>
<evidence type="ECO:0000313" key="1">
    <source>
        <dbReference type="EMBL" id="RAJ12417.1"/>
    </source>
</evidence>
<dbReference type="EMBL" id="QLLN01000003">
    <property type="protein sequence ID" value="RAJ12417.1"/>
    <property type="molecule type" value="Genomic_DNA"/>
</dbReference>
<proteinExistence type="predicted"/>
<gene>
    <name evidence="1" type="ORF">LV92_01652</name>
</gene>
<dbReference type="AlphaFoldDB" id="A0A327RF13"/>
<name>A0A327RF13_9FLAO</name>
<evidence type="ECO:0000313" key="2">
    <source>
        <dbReference type="Proteomes" id="UP000249696"/>
    </source>
</evidence>
<reference evidence="1 2" key="1">
    <citation type="submission" date="2018-06" db="EMBL/GenBank/DDBJ databases">
        <title>Genomic Encyclopedia of Archaeal and Bacterial Type Strains, Phase II (KMG-II): from individual species to whole genera.</title>
        <authorList>
            <person name="Goeker M."/>
        </authorList>
    </citation>
    <scope>NUCLEOTIDE SEQUENCE [LARGE SCALE GENOMIC DNA]</scope>
    <source>
        <strain evidence="1 2">DSM 23522</strain>
    </source>
</reference>
<keyword evidence="2" id="KW-1185">Reference proteome</keyword>
<organism evidence="1 2">
    <name type="scientific">Arenibacter echinorum</name>
    <dbReference type="NCBI Taxonomy" id="440515"/>
    <lineage>
        <taxon>Bacteria</taxon>
        <taxon>Pseudomonadati</taxon>
        <taxon>Bacteroidota</taxon>
        <taxon>Flavobacteriia</taxon>
        <taxon>Flavobacteriales</taxon>
        <taxon>Flavobacteriaceae</taxon>
        <taxon>Arenibacter</taxon>
    </lineage>
</organism>
<comment type="caution">
    <text evidence="1">The sequence shown here is derived from an EMBL/GenBank/DDBJ whole genome shotgun (WGS) entry which is preliminary data.</text>
</comment>
<protein>
    <submittedName>
        <fullName evidence="1">Uncharacterized protein</fullName>
    </submittedName>
</protein>
<dbReference type="Proteomes" id="UP000249696">
    <property type="component" value="Unassembled WGS sequence"/>
</dbReference>
<sequence length="202" mass="23606">MWTRDINNMSTKLLFLFLILTNGLFSQVNTIEWEPDYDFKIEDFQGTKTAIKKDIDKVLVQSGVILDFEFQMSNVEFMFTKNFNSKVSCTFHKDAAVIMATDSLAAERLIALVKFDFDLSELYARKIRKELFENKKTFSNATFFQPYFDKMITERNKISSRVYSETDFGNEAAMLEKEHEIVKKEINALSDFCKRCKSPKKP</sequence>